<gene>
    <name evidence="1" type="ORF">M9H77_31414</name>
</gene>
<organism evidence="1 2">
    <name type="scientific">Catharanthus roseus</name>
    <name type="common">Madagascar periwinkle</name>
    <name type="synonym">Vinca rosea</name>
    <dbReference type="NCBI Taxonomy" id="4058"/>
    <lineage>
        <taxon>Eukaryota</taxon>
        <taxon>Viridiplantae</taxon>
        <taxon>Streptophyta</taxon>
        <taxon>Embryophyta</taxon>
        <taxon>Tracheophyta</taxon>
        <taxon>Spermatophyta</taxon>
        <taxon>Magnoliopsida</taxon>
        <taxon>eudicotyledons</taxon>
        <taxon>Gunneridae</taxon>
        <taxon>Pentapetalae</taxon>
        <taxon>asterids</taxon>
        <taxon>lamiids</taxon>
        <taxon>Gentianales</taxon>
        <taxon>Apocynaceae</taxon>
        <taxon>Rauvolfioideae</taxon>
        <taxon>Vinceae</taxon>
        <taxon>Catharanthinae</taxon>
        <taxon>Catharanthus</taxon>
    </lineage>
</organism>
<dbReference type="Proteomes" id="UP001060085">
    <property type="component" value="Linkage Group LG07"/>
</dbReference>
<reference evidence="2" key="1">
    <citation type="journal article" date="2023" name="Nat. Plants">
        <title>Single-cell RNA sequencing provides a high-resolution roadmap for understanding the multicellular compartmentation of specialized metabolism.</title>
        <authorList>
            <person name="Sun S."/>
            <person name="Shen X."/>
            <person name="Li Y."/>
            <person name="Li Y."/>
            <person name="Wang S."/>
            <person name="Li R."/>
            <person name="Zhang H."/>
            <person name="Shen G."/>
            <person name="Guo B."/>
            <person name="Wei J."/>
            <person name="Xu J."/>
            <person name="St-Pierre B."/>
            <person name="Chen S."/>
            <person name="Sun C."/>
        </authorList>
    </citation>
    <scope>NUCLEOTIDE SEQUENCE [LARGE SCALE GENOMIC DNA]</scope>
</reference>
<name>A0ACC0A2P5_CATRO</name>
<proteinExistence type="predicted"/>
<keyword evidence="2" id="KW-1185">Reference proteome</keyword>
<accession>A0ACC0A2P5</accession>
<comment type="caution">
    <text evidence="1">The sequence shown here is derived from an EMBL/GenBank/DDBJ whole genome shotgun (WGS) entry which is preliminary data.</text>
</comment>
<evidence type="ECO:0000313" key="2">
    <source>
        <dbReference type="Proteomes" id="UP001060085"/>
    </source>
</evidence>
<protein>
    <submittedName>
        <fullName evidence="1">Uncharacterized protein</fullName>
    </submittedName>
</protein>
<dbReference type="EMBL" id="CM044707">
    <property type="protein sequence ID" value="KAI5654227.1"/>
    <property type="molecule type" value="Genomic_DNA"/>
</dbReference>
<evidence type="ECO:0000313" key="1">
    <source>
        <dbReference type="EMBL" id="KAI5654227.1"/>
    </source>
</evidence>
<sequence>MNPSIFLILLNGLGLKNYINSEAFYDLTTLFSGGTYPTSILYFSNVRKIQQLIEKNLTNENEDVKNMTTFISQIFKQYWDCYSIVLSFASSWNLRYKISHVKAVFRYLDSNTTKAKVKNVRDKLYSLFDEYMQFAPNPCLHTFNIRGNLNDSDTGYENEDDEDEGISIDSQSWVARLYIF</sequence>